<proteinExistence type="predicted"/>
<protein>
    <submittedName>
        <fullName evidence="3">MGMT family protein</fullName>
    </submittedName>
</protein>
<dbReference type="AlphaFoldDB" id="A0AAU7SZJ7"/>
<reference evidence="3" key="1">
    <citation type="submission" date="2024-06" db="EMBL/GenBank/DDBJ databases">
        <authorList>
            <person name="Song Z."/>
        </authorList>
    </citation>
    <scope>NUCLEOTIDE SEQUENCE</scope>
    <source>
        <strain evidence="3">A1-4-2</strain>
    </source>
</reference>
<sequence>MPEHSGRSSDELARQILQVVALIPYAKVASYGQIARMAGLPKHARLVGYVLKHLDAEAEIPWHRVINSQGKISLSKLNESGENIQRLKLVAEGVMVIGDKINLKQYQWMNS</sequence>
<dbReference type="RefSeq" id="WP_166167487.1">
    <property type="nucleotide sequence ID" value="NZ_CP157981.1"/>
</dbReference>
<organism evidence="3">
    <name type="scientific">Acinetobacter sp. A1-4-2</name>
    <dbReference type="NCBI Taxonomy" id="3156489"/>
    <lineage>
        <taxon>Bacteria</taxon>
        <taxon>Pseudomonadati</taxon>
        <taxon>Pseudomonadota</taxon>
        <taxon>Gammaproteobacteria</taxon>
        <taxon>Moraxellales</taxon>
        <taxon>Moraxellaceae</taxon>
        <taxon>Acinetobacter</taxon>
    </lineage>
</organism>
<gene>
    <name evidence="3" type="ORF">ABJ384_04245</name>
</gene>
<dbReference type="PANTHER" id="PTHR42942">
    <property type="entry name" value="6-O-METHYLGUANINE DNA METHYLTRANSFERASE"/>
    <property type="match status" value="1"/>
</dbReference>
<dbReference type="InterPro" id="IPR014048">
    <property type="entry name" value="MethylDNA_cys_MeTrfase_DNA-bd"/>
</dbReference>
<dbReference type="SUPFAM" id="SSF46767">
    <property type="entry name" value="Methylated DNA-protein cysteine methyltransferase, C-terminal domain"/>
    <property type="match status" value="1"/>
</dbReference>
<dbReference type="EMBL" id="CP157981">
    <property type="protein sequence ID" value="XBU16394.1"/>
    <property type="molecule type" value="Genomic_DNA"/>
</dbReference>
<dbReference type="InterPro" id="IPR036388">
    <property type="entry name" value="WH-like_DNA-bd_sf"/>
</dbReference>
<dbReference type="Pfam" id="PF01035">
    <property type="entry name" value="DNA_binding_1"/>
    <property type="match status" value="1"/>
</dbReference>
<name>A0AAU7SZJ7_9GAMM</name>
<feature type="domain" description="Methylated-DNA-[protein]-cysteine S-methyltransferase DNA binding" evidence="2">
    <location>
        <begin position="13"/>
        <end position="94"/>
    </location>
</feature>
<accession>A0AAU7SZJ7</accession>
<dbReference type="PANTHER" id="PTHR42942:SF1">
    <property type="entry name" value="ALKYLTRANSFERASE-LIKE PROTEIN 1"/>
    <property type="match status" value="1"/>
</dbReference>
<dbReference type="Gene3D" id="1.10.10.10">
    <property type="entry name" value="Winged helix-like DNA-binding domain superfamily/Winged helix DNA-binding domain"/>
    <property type="match status" value="1"/>
</dbReference>
<evidence type="ECO:0000256" key="1">
    <source>
        <dbReference type="ARBA" id="ARBA00022763"/>
    </source>
</evidence>
<dbReference type="InterPro" id="IPR036217">
    <property type="entry name" value="MethylDNA_cys_MeTrfase_DNAb"/>
</dbReference>
<dbReference type="CDD" id="cd06445">
    <property type="entry name" value="ATase"/>
    <property type="match status" value="1"/>
</dbReference>
<dbReference type="GO" id="GO:0006281">
    <property type="term" value="P:DNA repair"/>
    <property type="evidence" value="ECO:0007669"/>
    <property type="project" value="InterPro"/>
</dbReference>
<keyword evidence="1" id="KW-0227">DNA damage</keyword>
<dbReference type="InterPro" id="IPR052520">
    <property type="entry name" value="ATL_DNA_repair"/>
</dbReference>
<evidence type="ECO:0000313" key="3">
    <source>
        <dbReference type="EMBL" id="XBU16394.1"/>
    </source>
</evidence>
<evidence type="ECO:0000259" key="2">
    <source>
        <dbReference type="Pfam" id="PF01035"/>
    </source>
</evidence>
<dbReference type="GO" id="GO:0003824">
    <property type="term" value="F:catalytic activity"/>
    <property type="evidence" value="ECO:0007669"/>
    <property type="project" value="InterPro"/>
</dbReference>